<proteinExistence type="inferred from homology"/>
<evidence type="ECO:0000256" key="8">
    <source>
        <dbReference type="PROSITE-ProRule" id="PRU00282"/>
    </source>
</evidence>
<keyword evidence="8 9" id="KW-0812">Transmembrane</keyword>
<name>A0A9K3PQ37_9STRA</name>
<keyword evidence="7" id="KW-0496">Mitochondrion</keyword>
<dbReference type="Proteomes" id="UP000693970">
    <property type="component" value="Unassembled WGS sequence"/>
</dbReference>
<feature type="repeat" description="Solcar" evidence="8">
    <location>
        <begin position="57"/>
        <end position="140"/>
    </location>
</feature>
<protein>
    <submittedName>
        <fullName evidence="10">Mitochondrial carrier protein</fullName>
    </submittedName>
</protein>
<dbReference type="EMBL" id="JAGRRH010000016">
    <property type="protein sequence ID" value="KAG7355061.1"/>
    <property type="molecule type" value="Genomic_DNA"/>
</dbReference>
<dbReference type="Pfam" id="PF00153">
    <property type="entry name" value="Mito_carr"/>
    <property type="match status" value="2"/>
</dbReference>
<organism evidence="10 11">
    <name type="scientific">Nitzschia inconspicua</name>
    <dbReference type="NCBI Taxonomy" id="303405"/>
    <lineage>
        <taxon>Eukaryota</taxon>
        <taxon>Sar</taxon>
        <taxon>Stramenopiles</taxon>
        <taxon>Ochrophyta</taxon>
        <taxon>Bacillariophyta</taxon>
        <taxon>Bacillariophyceae</taxon>
        <taxon>Bacillariophycidae</taxon>
        <taxon>Bacillariales</taxon>
        <taxon>Bacillariaceae</taxon>
        <taxon>Nitzschia</taxon>
    </lineage>
</organism>
<dbReference type="GO" id="GO:1990547">
    <property type="term" value="P:mitochondrial phosphate ion transmembrane transport"/>
    <property type="evidence" value="ECO:0007669"/>
    <property type="project" value="InterPro"/>
</dbReference>
<dbReference type="GO" id="GO:0005315">
    <property type="term" value="F:phosphate transmembrane transporter activity"/>
    <property type="evidence" value="ECO:0007669"/>
    <property type="project" value="InterPro"/>
</dbReference>
<keyword evidence="8" id="KW-0472">Membrane</keyword>
<reference evidence="10" key="1">
    <citation type="journal article" date="2021" name="Sci. Rep.">
        <title>Diploid genomic architecture of Nitzschia inconspicua, an elite biomass production diatom.</title>
        <authorList>
            <person name="Oliver A."/>
            <person name="Podell S."/>
            <person name="Pinowska A."/>
            <person name="Traller J.C."/>
            <person name="Smith S.R."/>
            <person name="McClure R."/>
            <person name="Beliaev A."/>
            <person name="Bohutskyi P."/>
            <person name="Hill E.A."/>
            <person name="Rabines A."/>
            <person name="Zheng H."/>
            <person name="Allen L.Z."/>
            <person name="Kuo A."/>
            <person name="Grigoriev I.V."/>
            <person name="Allen A.E."/>
            <person name="Hazlebeck D."/>
            <person name="Allen E.E."/>
        </authorList>
    </citation>
    <scope>NUCLEOTIDE SEQUENCE</scope>
    <source>
        <strain evidence="10">Hildebrandi</strain>
    </source>
</reference>
<evidence type="ECO:0000256" key="9">
    <source>
        <dbReference type="RuleBase" id="RU000488"/>
    </source>
</evidence>
<evidence type="ECO:0000256" key="2">
    <source>
        <dbReference type="ARBA" id="ARBA00006375"/>
    </source>
</evidence>
<evidence type="ECO:0000256" key="1">
    <source>
        <dbReference type="ARBA" id="ARBA00004448"/>
    </source>
</evidence>
<comment type="similarity">
    <text evidence="2 9">Belongs to the mitochondrial carrier (TC 2.A.29) family.</text>
</comment>
<evidence type="ECO:0000256" key="7">
    <source>
        <dbReference type="ARBA" id="ARBA00023128"/>
    </source>
</evidence>
<dbReference type="AlphaFoldDB" id="A0A9K3PQ37"/>
<dbReference type="PANTHER" id="PTHR45671">
    <property type="entry name" value="SOLUTE CARRIER FAMILY 25 (MITOCHONDRIAL CARRIER PHOSPHATE CARRIER), MEMBER 3, LIKE-RELATED-RELATED"/>
    <property type="match status" value="1"/>
</dbReference>
<dbReference type="PROSITE" id="PS50920">
    <property type="entry name" value="SOLCAR"/>
    <property type="match status" value="1"/>
</dbReference>
<keyword evidence="3 9" id="KW-0813">Transport</keyword>
<evidence type="ECO:0000256" key="3">
    <source>
        <dbReference type="ARBA" id="ARBA00022448"/>
    </source>
</evidence>
<keyword evidence="6" id="KW-1133">Transmembrane helix</keyword>
<keyword evidence="11" id="KW-1185">Reference proteome</keyword>
<sequence length="347" mass="39000">MTFPEKAYRQHQPESWLASPRMPLQHQLPNNVFYDRYNGSLNKQKDSNDVYQQKDDFYYAKCLAGGALSSSVRWVFTPIDFIKTASQANPNRYTSFANGLSVVFREQGVSGLYRGLTPTVLAYSTQSGTKYATYEFLKYNLQENLDSEFASRHKSLIYMISAGCAEAVADVLMCPWEMLKVKVQTSHFGEFPSHFRPALATMIRRRREYGFPFGSLKPLWTRQIIGTVTNFVTFEHTVNGIYHHILNTHNKNDYSATTQLTVTFAAGFVSGTAATIVSHPADSLLSLQARYPDKTPREIVQLVGWKNLATQGLVPRVALTGTTIALQWFLYDSFKSAFGLGTTGGTD</sequence>
<evidence type="ECO:0000256" key="5">
    <source>
        <dbReference type="ARBA" id="ARBA00022792"/>
    </source>
</evidence>
<evidence type="ECO:0000313" key="10">
    <source>
        <dbReference type="EMBL" id="KAG7355061.1"/>
    </source>
</evidence>
<dbReference type="PANTHER" id="PTHR45671:SF28">
    <property type="entry name" value="CARRIER PROTEIN, PUTATIVE-RELATED"/>
    <property type="match status" value="1"/>
</dbReference>
<keyword evidence="5" id="KW-0999">Mitochondrion inner membrane</keyword>
<evidence type="ECO:0000256" key="4">
    <source>
        <dbReference type="ARBA" id="ARBA00022737"/>
    </source>
</evidence>
<evidence type="ECO:0000313" key="11">
    <source>
        <dbReference type="Proteomes" id="UP000693970"/>
    </source>
</evidence>
<evidence type="ECO:0000256" key="6">
    <source>
        <dbReference type="ARBA" id="ARBA00022989"/>
    </source>
</evidence>
<dbReference type="InterPro" id="IPR044677">
    <property type="entry name" value="SLC25A3/Pic2/Mir1-like"/>
</dbReference>
<dbReference type="OrthoDB" id="427452at2759"/>
<gene>
    <name evidence="10" type="ORF">IV203_004417</name>
</gene>
<accession>A0A9K3PQ37</accession>
<reference evidence="10" key="2">
    <citation type="submission" date="2021-04" db="EMBL/GenBank/DDBJ databases">
        <authorList>
            <person name="Podell S."/>
        </authorList>
    </citation>
    <scope>NUCLEOTIDE SEQUENCE</scope>
    <source>
        <strain evidence="10">Hildebrandi</strain>
    </source>
</reference>
<keyword evidence="4" id="KW-0677">Repeat</keyword>
<dbReference type="InterPro" id="IPR018108">
    <property type="entry name" value="MCP_transmembrane"/>
</dbReference>
<dbReference type="GO" id="GO:0005743">
    <property type="term" value="C:mitochondrial inner membrane"/>
    <property type="evidence" value="ECO:0007669"/>
    <property type="project" value="UniProtKB-SubCell"/>
</dbReference>
<comment type="caution">
    <text evidence="10">The sequence shown here is derived from an EMBL/GenBank/DDBJ whole genome shotgun (WGS) entry which is preliminary data.</text>
</comment>
<comment type="subcellular location">
    <subcellularLocation>
        <location evidence="1">Mitochondrion inner membrane</location>
        <topology evidence="1">Multi-pass membrane protein</topology>
    </subcellularLocation>
</comment>